<keyword evidence="1" id="KW-0812">Transmembrane</keyword>
<feature type="transmembrane region" description="Helical" evidence="1">
    <location>
        <begin position="66"/>
        <end position="91"/>
    </location>
</feature>
<evidence type="ECO:0000256" key="1">
    <source>
        <dbReference type="SAM" id="Phobius"/>
    </source>
</evidence>
<keyword evidence="1" id="KW-0472">Membrane</keyword>
<sequence>MRSDTIRLLNLLQLLSEVAIAVGYLLGLIPFVYAWSCAWVIPLVVVNLVFAILTGNGTTLKTIINIALAFLSLIPLLGYVFRFGGIVVSGLNMRELSKRRNNY</sequence>
<evidence type="ECO:0000313" key="2">
    <source>
        <dbReference type="EMBL" id="OAS18238.1"/>
    </source>
</evidence>
<comment type="caution">
    <text evidence="2">The sequence shown here is derived from an EMBL/GenBank/DDBJ whole genome shotgun (WGS) entry which is preliminary data.</text>
</comment>
<evidence type="ECO:0000313" key="3">
    <source>
        <dbReference type="Proteomes" id="UP000078454"/>
    </source>
</evidence>
<organism evidence="2 3">
    <name type="scientific">Paenibacillus oryzisoli</name>
    <dbReference type="NCBI Taxonomy" id="1850517"/>
    <lineage>
        <taxon>Bacteria</taxon>
        <taxon>Bacillati</taxon>
        <taxon>Bacillota</taxon>
        <taxon>Bacilli</taxon>
        <taxon>Bacillales</taxon>
        <taxon>Paenibacillaceae</taxon>
        <taxon>Paenibacillus</taxon>
    </lineage>
</organism>
<dbReference type="AlphaFoldDB" id="A0A198ABB9"/>
<reference evidence="2 3" key="1">
    <citation type="submission" date="2016-05" db="EMBL/GenBank/DDBJ databases">
        <title>Paenibacillus sp. 1ZS3-15 nov., isolated from the rhizosphere soil.</title>
        <authorList>
            <person name="Zhang X.X."/>
            <person name="Zhang J."/>
        </authorList>
    </citation>
    <scope>NUCLEOTIDE SEQUENCE [LARGE SCALE GENOMIC DNA]</scope>
    <source>
        <strain evidence="2 3">1ZS3-15</strain>
    </source>
</reference>
<dbReference type="STRING" id="1850517.A8708_32440"/>
<feature type="transmembrane region" description="Helical" evidence="1">
    <location>
        <begin position="7"/>
        <end position="26"/>
    </location>
</feature>
<keyword evidence="1" id="KW-1133">Transmembrane helix</keyword>
<keyword evidence="3" id="KW-1185">Reference proteome</keyword>
<gene>
    <name evidence="2" type="ORF">A8708_32440</name>
</gene>
<accession>A0A198ABB9</accession>
<protein>
    <submittedName>
        <fullName evidence="2">Uncharacterized protein</fullName>
    </submittedName>
</protein>
<proteinExistence type="predicted"/>
<dbReference type="Proteomes" id="UP000078454">
    <property type="component" value="Unassembled WGS sequence"/>
</dbReference>
<dbReference type="RefSeq" id="WP_068664674.1">
    <property type="nucleotide sequence ID" value="NZ_LYPB01000067.1"/>
</dbReference>
<name>A0A198ABB9_9BACL</name>
<dbReference type="OrthoDB" id="2625469at2"/>
<feature type="transmembrane region" description="Helical" evidence="1">
    <location>
        <begin position="32"/>
        <end position="54"/>
    </location>
</feature>
<dbReference type="EMBL" id="LYPB01000067">
    <property type="protein sequence ID" value="OAS18238.1"/>
    <property type="molecule type" value="Genomic_DNA"/>
</dbReference>